<organism evidence="1 2">
    <name type="scientific">Trichuris muris</name>
    <name type="common">Mouse whipworm</name>
    <dbReference type="NCBI Taxonomy" id="70415"/>
    <lineage>
        <taxon>Eukaryota</taxon>
        <taxon>Metazoa</taxon>
        <taxon>Ecdysozoa</taxon>
        <taxon>Nematoda</taxon>
        <taxon>Enoplea</taxon>
        <taxon>Dorylaimia</taxon>
        <taxon>Trichinellida</taxon>
        <taxon>Trichuridae</taxon>
        <taxon>Trichuris</taxon>
    </lineage>
</organism>
<keyword evidence="1" id="KW-1185">Reference proteome</keyword>
<reference evidence="2" key="1">
    <citation type="submission" date="2019-12" db="UniProtKB">
        <authorList>
            <consortium name="WormBaseParasite"/>
        </authorList>
    </citation>
    <scope>IDENTIFICATION</scope>
</reference>
<dbReference type="AlphaFoldDB" id="A0A5S6QI31"/>
<dbReference type="WBParaSite" id="TMUE_2000006805.1">
    <property type="protein sequence ID" value="TMUE_2000006805.1"/>
    <property type="gene ID" value="WBGene00286244"/>
</dbReference>
<proteinExistence type="predicted"/>
<dbReference type="Proteomes" id="UP000046395">
    <property type="component" value="Unassembled WGS sequence"/>
</dbReference>
<evidence type="ECO:0000313" key="1">
    <source>
        <dbReference type="Proteomes" id="UP000046395"/>
    </source>
</evidence>
<name>A0A5S6QI31_TRIMR</name>
<protein>
    <submittedName>
        <fullName evidence="2">Snake toxin/toxin-like domain-containing protein</fullName>
    </submittedName>
</protein>
<evidence type="ECO:0000313" key="2">
    <source>
        <dbReference type="WBParaSite" id="TMUE_2000006805.1"/>
    </source>
</evidence>
<accession>A0A5S6QI31</accession>
<sequence length="131" mass="14497">MSRSGRSTSALTEATTSSVQDVSESQVDFGVDHGGIIQSSAWTKCAELCGIVTADFAATGELDECCKSRECHRGRHGYLRLGRLPSVIVDNVTLAMDFKEQLAVPICKWIRHNIMALGKCFLQVFKLRYIR</sequence>